<dbReference type="EMBL" id="FQUH01000001">
    <property type="protein sequence ID" value="SHE34463.1"/>
    <property type="molecule type" value="Genomic_DNA"/>
</dbReference>
<evidence type="ECO:0000313" key="2">
    <source>
        <dbReference type="Proteomes" id="UP000184159"/>
    </source>
</evidence>
<evidence type="ECO:0000313" key="1">
    <source>
        <dbReference type="EMBL" id="SHE34463.1"/>
    </source>
</evidence>
<dbReference type="InterPro" id="IPR022050">
    <property type="entry name" value="T_hemolysin"/>
</dbReference>
<gene>
    <name evidence="1" type="ORF">SAMN02745781_00129</name>
</gene>
<dbReference type="Pfam" id="PF12261">
    <property type="entry name" value="T_hemolysin"/>
    <property type="match status" value="1"/>
</dbReference>
<protein>
    <submittedName>
        <fullName evidence="1">Thermostable hemolysin</fullName>
    </submittedName>
</protein>
<organism evidence="1 2">
    <name type="scientific">Vibrio gazogenes DSM 21264 = NBRC 103151</name>
    <dbReference type="NCBI Taxonomy" id="1123492"/>
    <lineage>
        <taxon>Bacteria</taxon>
        <taxon>Pseudomonadati</taxon>
        <taxon>Pseudomonadota</taxon>
        <taxon>Gammaproteobacteria</taxon>
        <taxon>Vibrionales</taxon>
        <taxon>Vibrionaceae</taxon>
        <taxon>Vibrio</taxon>
    </lineage>
</organism>
<accession>A0A1M4SQE2</accession>
<keyword evidence="2" id="KW-1185">Reference proteome</keyword>
<sequence>MMQAALRNSSMKLEMISETHPMRHQVEQYIAERYSYAFDANIEQFMPLFLALLQGDEIQSICGYRAASEAPLFLEQYLDLSAEKAVSEAFAQPIERTTLIEFGQLASFSKGISPFHFYLIAQRLVEMGYQWCICTVTDPLYALMKRLGLNPIVIAQADAQRVSNAAQWGRYYQLRPRIVAGDLQQSLAHLKRYWLTKGICIE</sequence>
<dbReference type="AlphaFoldDB" id="A0A1M4SQE2"/>
<reference evidence="2" key="1">
    <citation type="submission" date="2016-11" db="EMBL/GenBank/DDBJ databases">
        <authorList>
            <person name="Varghese N."/>
            <person name="Submissions S."/>
        </authorList>
    </citation>
    <scope>NUCLEOTIDE SEQUENCE [LARGE SCALE GENOMIC DNA]</scope>
    <source>
        <strain evidence="2">DSM 21264</strain>
    </source>
</reference>
<dbReference type="Proteomes" id="UP000184159">
    <property type="component" value="Unassembled WGS sequence"/>
</dbReference>
<name>A0A1M4SQE2_VIBGA</name>
<proteinExistence type="predicted"/>